<dbReference type="OrthoDB" id="9794183at2"/>
<keyword evidence="3" id="KW-0413">Isomerase</keyword>
<evidence type="ECO:0000313" key="3">
    <source>
        <dbReference type="EMBL" id="TWF82755.1"/>
    </source>
</evidence>
<dbReference type="AlphaFoldDB" id="A0A561T6K6"/>
<dbReference type="InterPro" id="IPR000595">
    <property type="entry name" value="cNMP-bd_dom"/>
</dbReference>
<feature type="compositionally biased region" description="Polar residues" evidence="1">
    <location>
        <begin position="162"/>
        <end position="171"/>
    </location>
</feature>
<dbReference type="GO" id="GO:0016853">
    <property type="term" value="F:isomerase activity"/>
    <property type="evidence" value="ECO:0007669"/>
    <property type="project" value="UniProtKB-KW"/>
</dbReference>
<dbReference type="InterPro" id="IPR013096">
    <property type="entry name" value="Cupin_2"/>
</dbReference>
<dbReference type="Proteomes" id="UP000317940">
    <property type="component" value="Unassembled WGS sequence"/>
</dbReference>
<accession>A0A561T6K6</accession>
<dbReference type="InterPro" id="IPR011051">
    <property type="entry name" value="RmlC_Cupin_sf"/>
</dbReference>
<name>A0A561T6K6_9ACTN</name>
<dbReference type="Gene3D" id="2.60.120.10">
    <property type="entry name" value="Jelly Rolls"/>
    <property type="match status" value="1"/>
</dbReference>
<evidence type="ECO:0000313" key="4">
    <source>
        <dbReference type="Proteomes" id="UP000317940"/>
    </source>
</evidence>
<protein>
    <submittedName>
        <fullName evidence="3">Mannose-6-phosphate isomerase-like protein (Cupin superfamily)</fullName>
    </submittedName>
</protein>
<dbReference type="SUPFAM" id="SSF51182">
    <property type="entry name" value="RmlC-like cupins"/>
    <property type="match status" value="1"/>
</dbReference>
<keyword evidence="4" id="KW-1185">Reference proteome</keyword>
<comment type="caution">
    <text evidence="3">The sequence shown here is derived from an EMBL/GenBank/DDBJ whole genome shotgun (WGS) entry which is preliminary data.</text>
</comment>
<proteinExistence type="predicted"/>
<dbReference type="CDD" id="cd02226">
    <property type="entry name" value="cupin_YdbB-like"/>
    <property type="match status" value="1"/>
</dbReference>
<evidence type="ECO:0000259" key="2">
    <source>
        <dbReference type="PROSITE" id="PS50042"/>
    </source>
</evidence>
<feature type="region of interest" description="Disordered" evidence="1">
    <location>
        <begin position="141"/>
        <end position="181"/>
    </location>
</feature>
<dbReference type="PANTHER" id="PTHR36114:SF1">
    <property type="entry name" value="16.7 KDA PROTEIN IN WHIE LOCUS"/>
    <property type="match status" value="1"/>
</dbReference>
<dbReference type="InterPro" id="IPR014710">
    <property type="entry name" value="RmlC-like_jellyroll"/>
</dbReference>
<organism evidence="3 4">
    <name type="scientific">Kitasatospora viridis</name>
    <dbReference type="NCBI Taxonomy" id="281105"/>
    <lineage>
        <taxon>Bacteria</taxon>
        <taxon>Bacillati</taxon>
        <taxon>Actinomycetota</taxon>
        <taxon>Actinomycetes</taxon>
        <taxon>Kitasatosporales</taxon>
        <taxon>Streptomycetaceae</taxon>
        <taxon>Kitasatospora</taxon>
    </lineage>
</organism>
<gene>
    <name evidence="3" type="ORF">FHX73_14237</name>
</gene>
<dbReference type="Pfam" id="PF07883">
    <property type="entry name" value="Cupin_2"/>
    <property type="match status" value="1"/>
</dbReference>
<dbReference type="PANTHER" id="PTHR36114">
    <property type="entry name" value="16.7 KDA PROTEIN IN WHIE LOCUS"/>
    <property type="match status" value="1"/>
</dbReference>
<feature type="compositionally biased region" description="Low complexity" evidence="1">
    <location>
        <begin position="147"/>
        <end position="161"/>
    </location>
</feature>
<dbReference type="EMBL" id="VIWT01000004">
    <property type="protein sequence ID" value="TWF82755.1"/>
    <property type="molecule type" value="Genomic_DNA"/>
</dbReference>
<dbReference type="InterPro" id="IPR052044">
    <property type="entry name" value="PKS_Associated_Protein"/>
</dbReference>
<evidence type="ECO:0000256" key="1">
    <source>
        <dbReference type="SAM" id="MobiDB-lite"/>
    </source>
</evidence>
<dbReference type="PROSITE" id="PS50042">
    <property type="entry name" value="CNMP_BINDING_3"/>
    <property type="match status" value="1"/>
</dbReference>
<feature type="domain" description="Cyclic nucleotide-binding" evidence="2">
    <location>
        <begin position="38"/>
        <end position="81"/>
    </location>
</feature>
<sequence length="181" mass="19424">MSDRPISLQRALASFDALWSPRIVTRVNDYDVRIAKVAGEHVWHAHDSTDEFFLVIEGELHICLREPEGERTVLLRRGEVFTVPAGTEHRPHAPAGAAILMFEPTGTPTVGDRHEDVPAHVDATTGHVLWNAELTDRQNPSCAAALGPRSGSSRNSSASPGVCSSSTTTSLRPGRQSGAGA</sequence>
<reference evidence="3 4" key="1">
    <citation type="submission" date="2019-06" db="EMBL/GenBank/DDBJ databases">
        <title>Sequencing the genomes of 1000 actinobacteria strains.</title>
        <authorList>
            <person name="Klenk H.-P."/>
        </authorList>
    </citation>
    <scope>NUCLEOTIDE SEQUENCE [LARGE SCALE GENOMIC DNA]</scope>
    <source>
        <strain evidence="3 4">DSM 44826</strain>
    </source>
</reference>